<comment type="caution">
    <text evidence="18">The sequence shown here is derived from an EMBL/GenBank/DDBJ whole genome shotgun (WGS) entry which is preliminary data.</text>
</comment>
<organism evidence="18 19">
    <name type="scientific">Folsomia candida</name>
    <name type="common">Springtail</name>
    <dbReference type="NCBI Taxonomy" id="158441"/>
    <lineage>
        <taxon>Eukaryota</taxon>
        <taxon>Metazoa</taxon>
        <taxon>Ecdysozoa</taxon>
        <taxon>Arthropoda</taxon>
        <taxon>Hexapoda</taxon>
        <taxon>Collembola</taxon>
        <taxon>Entomobryomorpha</taxon>
        <taxon>Isotomoidea</taxon>
        <taxon>Isotomidae</taxon>
        <taxon>Proisotominae</taxon>
        <taxon>Folsomia</taxon>
    </lineage>
</organism>
<dbReference type="SUPFAM" id="SSF51905">
    <property type="entry name" value="FAD/NAD(P)-binding domain"/>
    <property type="match status" value="1"/>
</dbReference>
<keyword evidence="3" id="KW-0285">Flavoprotein</keyword>
<keyword evidence="5" id="KW-0274">FAD</keyword>
<dbReference type="GO" id="GO:0005739">
    <property type="term" value="C:mitochondrion"/>
    <property type="evidence" value="ECO:0007669"/>
    <property type="project" value="UniProtKB-SubCell"/>
</dbReference>
<evidence type="ECO:0000256" key="16">
    <source>
        <dbReference type="ARBA" id="ARBA00082958"/>
    </source>
</evidence>
<accession>A0A226CUU8</accession>
<dbReference type="FunFam" id="3.50.50.60:FF:000034">
    <property type="entry name" value="sulfide:quinone oxidoreductase, mitochondrial"/>
    <property type="match status" value="1"/>
</dbReference>
<evidence type="ECO:0000256" key="11">
    <source>
        <dbReference type="ARBA" id="ARBA00052986"/>
    </source>
</evidence>
<comment type="similarity">
    <text evidence="13">Belongs to the SQRD family.</text>
</comment>
<evidence type="ECO:0000256" key="7">
    <source>
        <dbReference type="ARBA" id="ARBA00023002"/>
    </source>
</evidence>
<comment type="function">
    <text evidence="12">Catalyzes the oxidation of hydrogen sulfide with the help of a quinone, such as ubiquinone-10, giving rise to thiosulfate and ultimately to sulfane (molecular sulfur) atoms. Requires an additional electron acceptor; can use sulfite, sulfide or cyanide (in vitro). It is believed the in vivo electron acceptor is glutathione.</text>
</comment>
<feature type="domain" description="FAD/NAD(P)-binding" evidence="17">
    <location>
        <begin position="29"/>
        <end position="144"/>
    </location>
</feature>
<reference evidence="18 19" key="1">
    <citation type="submission" date="2015-12" db="EMBL/GenBank/DDBJ databases">
        <title>The genome of Folsomia candida.</title>
        <authorList>
            <person name="Faddeeva A."/>
            <person name="Derks M.F."/>
            <person name="Anvar Y."/>
            <person name="Smit S."/>
            <person name="Van Straalen N."/>
            <person name="Roelofs D."/>
        </authorList>
    </citation>
    <scope>NUCLEOTIDE SEQUENCE [LARGE SCALE GENOMIC DNA]</scope>
    <source>
        <strain evidence="18 19">VU population</strain>
        <tissue evidence="18">Whole body</tissue>
    </source>
</reference>
<gene>
    <name evidence="18" type="ORF">Fcan01_28064</name>
</gene>
<dbReference type="PANTHER" id="PTHR10632">
    <property type="entry name" value="SULFIDE:QUINONE OXIDOREDUCTASE"/>
    <property type="match status" value="1"/>
</dbReference>
<dbReference type="STRING" id="158441.A0A226CUU8"/>
<evidence type="ECO:0000256" key="1">
    <source>
        <dbReference type="ARBA" id="ARBA00001974"/>
    </source>
</evidence>
<evidence type="ECO:0000256" key="3">
    <source>
        <dbReference type="ARBA" id="ARBA00022630"/>
    </source>
</evidence>
<dbReference type="EMBL" id="LNIX01000063">
    <property type="protein sequence ID" value="OXA37195.1"/>
    <property type="molecule type" value="Genomic_DNA"/>
</dbReference>
<dbReference type="Proteomes" id="UP000198287">
    <property type="component" value="Unassembled WGS sequence"/>
</dbReference>
<comment type="catalytic activity">
    <reaction evidence="10">
        <text>ubiquinone-10 + hydrogen sulfide + glutathione + H(+) = S-sulfanylglutathione + ubiquinol-10</text>
        <dbReference type="Rhea" id="RHEA:62608"/>
        <dbReference type="ChEBI" id="CHEBI:15378"/>
        <dbReference type="ChEBI" id="CHEBI:29919"/>
        <dbReference type="ChEBI" id="CHEBI:46245"/>
        <dbReference type="ChEBI" id="CHEBI:57925"/>
        <dbReference type="ChEBI" id="CHEBI:58905"/>
        <dbReference type="ChEBI" id="CHEBI:64183"/>
    </reaction>
    <physiologicalReaction direction="left-to-right" evidence="10">
        <dbReference type="Rhea" id="RHEA:62609"/>
    </physiologicalReaction>
</comment>
<dbReference type="AlphaFoldDB" id="A0A226CUU8"/>
<evidence type="ECO:0000256" key="4">
    <source>
        <dbReference type="ARBA" id="ARBA00022719"/>
    </source>
</evidence>
<evidence type="ECO:0000256" key="5">
    <source>
        <dbReference type="ARBA" id="ARBA00022827"/>
    </source>
</evidence>
<evidence type="ECO:0000256" key="15">
    <source>
        <dbReference type="ARBA" id="ARBA00070160"/>
    </source>
</evidence>
<keyword evidence="19" id="KW-1185">Reference proteome</keyword>
<sequence length="440" mass="48763">MLSKSTQTMVLSTMGKRYFSMSTPKSKHFKLVVVGGGAGGCSIAAKFARKIDPKSIAVIEPADMHYYQPQWTMVGGGMKKLEESGRTMESVLPKSITWLKEKAVGFYPDKNLIQISGKNQEPIQYDYLVVATGIQLNFNQIKGLIQAFDTPGVCSNYSPLYVNKTLESIKGFKKGNAIFTFPNTPIKCAGAPQKIMYIADSYFRKHGKRQDANVVFNTSLGVLFGVKKYADALWEIVKKRDIKVNLRTNLVEVIPKERKAIFENLDKPGTSETFDYEMLHVTPPMGPHDVMKTSAGDLVDPAGYVNLNKTTLQHVKYQNIFGLGDCTNLPTSKTAAAVAGQCGILSQNLWSVMNGKDPLGQYDGYTSCPLVTSYSTCVLAEFDYTSQPLETFPVNQAKESRVAFHLKKDIMPGIYWNLMLNGHWNGPAAFRKIAHLGFGK</sequence>
<dbReference type="PANTHER" id="PTHR10632:SF2">
    <property type="entry name" value="SULFIDE:QUINONE OXIDOREDUCTASE, MITOCHONDRIAL"/>
    <property type="match status" value="1"/>
</dbReference>
<dbReference type="OrthoDB" id="5376590at2759"/>
<evidence type="ECO:0000313" key="18">
    <source>
        <dbReference type="EMBL" id="OXA37195.1"/>
    </source>
</evidence>
<evidence type="ECO:0000256" key="13">
    <source>
        <dbReference type="ARBA" id="ARBA00060891"/>
    </source>
</evidence>
<evidence type="ECO:0000256" key="14">
    <source>
        <dbReference type="ARBA" id="ARBA00066447"/>
    </source>
</evidence>
<evidence type="ECO:0000256" key="2">
    <source>
        <dbReference type="ARBA" id="ARBA00004173"/>
    </source>
</evidence>
<dbReference type="GO" id="GO:0048038">
    <property type="term" value="F:quinone binding"/>
    <property type="evidence" value="ECO:0007669"/>
    <property type="project" value="UniProtKB-KW"/>
</dbReference>
<dbReference type="InterPro" id="IPR015904">
    <property type="entry name" value="Sulphide_quinone_reductase"/>
</dbReference>
<dbReference type="InterPro" id="IPR036188">
    <property type="entry name" value="FAD/NAD-bd_sf"/>
</dbReference>
<evidence type="ECO:0000256" key="9">
    <source>
        <dbReference type="ARBA" id="ARBA00051038"/>
    </source>
</evidence>
<name>A0A226CUU8_FOLCA</name>
<comment type="catalytic activity">
    <reaction evidence="9">
        <text>ubiquinone-10 + hydrogen sulfide + sulfite + 2 H(+) = ubiquinol-10 + thiosulfate</text>
        <dbReference type="Rhea" id="RHEA:38359"/>
        <dbReference type="ChEBI" id="CHEBI:15378"/>
        <dbReference type="ChEBI" id="CHEBI:17359"/>
        <dbReference type="ChEBI" id="CHEBI:29919"/>
        <dbReference type="ChEBI" id="CHEBI:33542"/>
        <dbReference type="ChEBI" id="CHEBI:46245"/>
        <dbReference type="ChEBI" id="CHEBI:64183"/>
    </reaction>
    <physiologicalReaction direction="left-to-right" evidence="9">
        <dbReference type="Rhea" id="RHEA:38360"/>
    </physiologicalReaction>
</comment>
<keyword evidence="7" id="KW-0560">Oxidoreductase</keyword>
<dbReference type="Pfam" id="PF07992">
    <property type="entry name" value="Pyr_redox_2"/>
    <property type="match status" value="1"/>
</dbReference>
<dbReference type="InterPro" id="IPR023753">
    <property type="entry name" value="FAD/NAD-binding_dom"/>
</dbReference>
<dbReference type="Gene3D" id="3.50.50.60">
    <property type="entry name" value="FAD/NAD(P)-binding domain"/>
    <property type="match status" value="2"/>
</dbReference>
<evidence type="ECO:0000313" key="19">
    <source>
        <dbReference type="Proteomes" id="UP000198287"/>
    </source>
</evidence>
<keyword evidence="6" id="KW-0809">Transit peptide</keyword>
<dbReference type="GO" id="GO:0106436">
    <property type="term" value="F:glutathione-dependent sulfide quinone oxidoreductase activity"/>
    <property type="evidence" value="ECO:0007669"/>
    <property type="project" value="UniProtKB-EC"/>
</dbReference>
<dbReference type="GO" id="GO:0070224">
    <property type="term" value="F:sulfide:quinone oxidoreductase activity"/>
    <property type="evidence" value="ECO:0007669"/>
    <property type="project" value="TreeGrafter"/>
</dbReference>
<protein>
    <recommendedName>
        <fullName evidence="15">Sulfide:quinone oxidoreductase, mitochondrial</fullName>
        <ecNumber evidence="14">1.8.5.8</ecNumber>
    </recommendedName>
    <alternativeName>
        <fullName evidence="16">Sulfide quinone oxidoreductase</fullName>
    </alternativeName>
</protein>
<keyword evidence="4" id="KW-0874">Quinone</keyword>
<evidence type="ECO:0000256" key="6">
    <source>
        <dbReference type="ARBA" id="ARBA00022946"/>
    </source>
</evidence>
<dbReference type="EC" id="1.8.5.8" evidence="14"/>
<dbReference type="GO" id="GO:0071949">
    <property type="term" value="F:FAD binding"/>
    <property type="evidence" value="ECO:0007669"/>
    <property type="project" value="TreeGrafter"/>
</dbReference>
<evidence type="ECO:0000256" key="12">
    <source>
        <dbReference type="ARBA" id="ARBA00059167"/>
    </source>
</evidence>
<dbReference type="OMA" id="ERYSMFI"/>
<comment type="catalytic activity">
    <reaction evidence="11">
        <text>a quinone + hydrogen sulfide + glutathione + H(+) = S-sulfanylglutathione + a quinol</text>
        <dbReference type="Rhea" id="RHEA:55156"/>
        <dbReference type="ChEBI" id="CHEBI:15378"/>
        <dbReference type="ChEBI" id="CHEBI:24646"/>
        <dbReference type="ChEBI" id="CHEBI:29919"/>
        <dbReference type="ChEBI" id="CHEBI:57925"/>
        <dbReference type="ChEBI" id="CHEBI:58905"/>
        <dbReference type="ChEBI" id="CHEBI:132124"/>
        <dbReference type="EC" id="1.8.5.8"/>
    </reaction>
    <physiologicalReaction direction="left-to-right" evidence="11">
        <dbReference type="Rhea" id="RHEA:55157"/>
    </physiologicalReaction>
</comment>
<dbReference type="GO" id="GO:0070221">
    <property type="term" value="P:sulfide oxidation, using sulfide:quinone oxidoreductase"/>
    <property type="evidence" value="ECO:0007669"/>
    <property type="project" value="TreeGrafter"/>
</dbReference>
<evidence type="ECO:0000256" key="10">
    <source>
        <dbReference type="ARBA" id="ARBA00052810"/>
    </source>
</evidence>
<evidence type="ECO:0000259" key="17">
    <source>
        <dbReference type="Pfam" id="PF07992"/>
    </source>
</evidence>
<keyword evidence="8" id="KW-0496">Mitochondrion</keyword>
<evidence type="ECO:0000256" key="8">
    <source>
        <dbReference type="ARBA" id="ARBA00023128"/>
    </source>
</evidence>
<comment type="subcellular location">
    <subcellularLocation>
        <location evidence="2">Mitochondrion</location>
    </subcellularLocation>
</comment>
<proteinExistence type="inferred from homology"/>
<comment type="cofactor">
    <cofactor evidence="1">
        <name>FAD</name>
        <dbReference type="ChEBI" id="CHEBI:57692"/>
    </cofactor>
</comment>